<evidence type="ECO:0000313" key="2">
    <source>
        <dbReference type="Proteomes" id="UP001057402"/>
    </source>
</evidence>
<dbReference type="Proteomes" id="UP001057402">
    <property type="component" value="Chromosome 8"/>
</dbReference>
<name>A0ACB9N0A6_9MYRT</name>
<proteinExistence type="predicted"/>
<reference evidence="2" key="1">
    <citation type="journal article" date="2023" name="Front. Plant Sci.">
        <title>Chromosomal-level genome assembly of Melastoma candidum provides insights into trichome evolution.</title>
        <authorList>
            <person name="Zhong Y."/>
            <person name="Wu W."/>
            <person name="Sun C."/>
            <person name="Zou P."/>
            <person name="Liu Y."/>
            <person name="Dai S."/>
            <person name="Zhou R."/>
        </authorList>
    </citation>
    <scope>NUCLEOTIDE SEQUENCE [LARGE SCALE GENOMIC DNA]</scope>
</reference>
<organism evidence="1 2">
    <name type="scientific">Melastoma candidum</name>
    <dbReference type="NCBI Taxonomy" id="119954"/>
    <lineage>
        <taxon>Eukaryota</taxon>
        <taxon>Viridiplantae</taxon>
        <taxon>Streptophyta</taxon>
        <taxon>Embryophyta</taxon>
        <taxon>Tracheophyta</taxon>
        <taxon>Spermatophyta</taxon>
        <taxon>Magnoliopsida</taxon>
        <taxon>eudicotyledons</taxon>
        <taxon>Gunneridae</taxon>
        <taxon>Pentapetalae</taxon>
        <taxon>rosids</taxon>
        <taxon>malvids</taxon>
        <taxon>Myrtales</taxon>
        <taxon>Melastomataceae</taxon>
        <taxon>Melastomatoideae</taxon>
        <taxon>Melastomateae</taxon>
        <taxon>Melastoma</taxon>
    </lineage>
</organism>
<gene>
    <name evidence="1" type="ORF">MLD38_028250</name>
</gene>
<accession>A0ACB9N0A6</accession>
<keyword evidence="2" id="KW-1185">Reference proteome</keyword>
<dbReference type="EMBL" id="CM042887">
    <property type="protein sequence ID" value="KAI4329920.1"/>
    <property type="molecule type" value="Genomic_DNA"/>
</dbReference>
<sequence>MRIAEISNAEEAQESSPALARIESLIALLESNPGDSQLPRLADDLRSSLSELARTPAFPLPPVSLHLWKLSFRLWNSCVDLSNGLSSSPSPSSNSLHLVRVRHVAADMLLLAGSPPSVPSPLNKTAFFFFKTGSLYLSLQSLELASSCLDKSSEILSRIDPRKVADSAERKLFLDVNLARARVAWECKDVVLAVSLLSRSRALLFGSAEHHKALANQYLSFGKTLLGNSGEDAGRSGTLKEALKLMNGALELCEKGLGTSWTRTDTADLHDIKLRSLRFIAAVHLQMEEFEGAIKCVRVLKEEEEEKYHHPSLPVLAMKAWLGLGKHSEAEKELRGMVANKGIPEGVWVSAVEEYFKVVGTAGAETAKGVFMGLLGRCHVSAGAAVRVVARVASGGCEGEAGRLRAKVVAELVSEDRVTALFAGDKAAKERNTMHVVLWNCAAEHFRLKDYRSSAEMFEKSMLYVPSGVEDRVLLAKGYRVLCLCHLGLSQLDRAEEYINEAEKLEPNIASAFLKFKVYLLKNDHGGAIAQIQTFSSCLDFTPDILLLSTHEAVACHALPVAVASLSSILNLYALGKEVATSEVIVLRTLITVTSQIERNDQEILKALQRASARAEELGVETFFGKGEVGTREVKWLAITSWNFGTKAGRNKKYEECAQFLKMASYFYNLLGEENQTMLCRSLILTVCAMLASETQRNTPLLDSELKQAKETLDRAAEILEALSTRMDVVDEDDASLEAEFRCLHAFISYDIHKRVGNSKSQLGLVKSFAVSKACNPRYLLQIALTAAHGPGSNLEVASFALHQCLADLLSSVSPSYENVALVIRKLIMATSTLKGDNNDQEVYDLYKKAYHIMVGLKEGEYPTDEGKWLVTTAWNRAAIPVRLGQIVVAKKWMDLARELAGLVPGTEVYRVCMDNSVALLDPSH</sequence>
<comment type="caution">
    <text evidence="1">The sequence shown here is derived from an EMBL/GenBank/DDBJ whole genome shotgun (WGS) entry which is preliminary data.</text>
</comment>
<protein>
    <submittedName>
        <fullName evidence="1">Uncharacterized protein</fullName>
    </submittedName>
</protein>
<evidence type="ECO:0000313" key="1">
    <source>
        <dbReference type="EMBL" id="KAI4329920.1"/>
    </source>
</evidence>